<evidence type="ECO:0000313" key="1">
    <source>
        <dbReference type="EMBL" id="MFC3661137.1"/>
    </source>
</evidence>
<reference evidence="2" key="1">
    <citation type="journal article" date="2019" name="Int. J. Syst. Evol. Microbiol.">
        <title>The Global Catalogue of Microorganisms (GCM) 10K type strain sequencing project: providing services to taxonomists for standard genome sequencing and annotation.</title>
        <authorList>
            <consortium name="The Broad Institute Genomics Platform"/>
            <consortium name="The Broad Institute Genome Sequencing Center for Infectious Disease"/>
            <person name="Wu L."/>
            <person name="Ma J."/>
        </authorList>
    </citation>
    <scope>NUCLEOTIDE SEQUENCE [LARGE SCALE GENOMIC DNA]</scope>
    <source>
        <strain evidence="2">KCTC 42211</strain>
    </source>
</reference>
<evidence type="ECO:0000313" key="2">
    <source>
        <dbReference type="Proteomes" id="UP001595724"/>
    </source>
</evidence>
<organism evidence="1 2">
    <name type="scientific">Luteimonas notoginsengisoli</name>
    <dbReference type="NCBI Taxonomy" id="1578200"/>
    <lineage>
        <taxon>Bacteria</taxon>
        <taxon>Pseudomonadati</taxon>
        <taxon>Pseudomonadota</taxon>
        <taxon>Gammaproteobacteria</taxon>
        <taxon>Lysobacterales</taxon>
        <taxon>Lysobacteraceae</taxon>
        <taxon>Luteimonas</taxon>
    </lineage>
</organism>
<dbReference type="EMBL" id="JBHRYF010000012">
    <property type="protein sequence ID" value="MFC3661137.1"/>
    <property type="molecule type" value="Genomic_DNA"/>
</dbReference>
<keyword evidence="2" id="KW-1185">Reference proteome</keyword>
<name>A0ABV7UXG3_9GAMM</name>
<dbReference type="RefSeq" id="WP_386712006.1">
    <property type="nucleotide sequence ID" value="NZ_JBHRYF010000012.1"/>
</dbReference>
<comment type="caution">
    <text evidence="1">The sequence shown here is derived from an EMBL/GenBank/DDBJ whole genome shotgun (WGS) entry which is preliminary data.</text>
</comment>
<dbReference type="Proteomes" id="UP001595724">
    <property type="component" value="Unassembled WGS sequence"/>
</dbReference>
<sequence>MSIWVVAGVALFLLAAAMLALWLLLRARNMQNWIGSYLFRSRPPKVEGPIHVMFCFVDHFEPMWHGADLATQRSRVDRWCSEYRELASRHHDADGRPPQHTFFYPEEEYAEEHLDKIAALCADGYGEIEIHLHHDNDTESNFRETISRFCRILHERHGALPVDPASGEVRFGFIHGNWCLDNSRPDGRWCGINNELTLLRELGCYADFTLPSAPSDTQTSTINSIYYATDDPLAPKSHDRGELVRTGGRASGDLMIVQGPLRLNWRERRMGVVPRIEASDVRRGCPPTPARVDAWVDTGIHVQGRPEWVFVKVHTHGTQEQDMDTLLGSAADAMHSHLEQAYNDGSRHVLHYVSSREVYNIIKAAEAGKRGNPNDYRDFVLPPPPSSWAGARMRKVA</sequence>
<protein>
    <submittedName>
        <fullName evidence="1">Uncharacterized protein</fullName>
    </submittedName>
</protein>
<accession>A0ABV7UXG3</accession>
<gene>
    <name evidence="1" type="ORF">ACFOM9_13800</name>
</gene>
<proteinExistence type="predicted"/>